<keyword evidence="1" id="KW-0472">Membrane</keyword>
<dbReference type="EMBL" id="JBHLWO010000002">
    <property type="protein sequence ID" value="MFC0318733.1"/>
    <property type="molecule type" value="Genomic_DNA"/>
</dbReference>
<proteinExistence type="predicted"/>
<sequence length="131" mass="15174">MKLISQIGRIFIMCMVLSGIMKNTILYTIYEYDKASFIAMYCKNKDRPQLKCNGKCKLAKMQQEENEKNTANALKQLQSEVICFYPLRTTPFSDKEHCFFILPTNGIVTDTQLYSFIYVSKLVKPPETYLG</sequence>
<feature type="transmembrane region" description="Helical" evidence="1">
    <location>
        <begin position="7"/>
        <end position="30"/>
    </location>
</feature>
<keyword evidence="1" id="KW-1133">Transmembrane helix</keyword>
<evidence type="ECO:0000313" key="2">
    <source>
        <dbReference type="EMBL" id="MFC0318733.1"/>
    </source>
</evidence>
<keyword evidence="1" id="KW-0812">Transmembrane</keyword>
<accession>A0ABV6HLA2</accession>
<comment type="caution">
    <text evidence="2">The sequence shown here is derived from an EMBL/GenBank/DDBJ whole genome shotgun (WGS) entry which is preliminary data.</text>
</comment>
<gene>
    <name evidence="2" type="ORF">ACFFI0_10450</name>
</gene>
<keyword evidence="3" id="KW-1185">Reference proteome</keyword>
<name>A0ABV6HLA2_9SPHI</name>
<protein>
    <submittedName>
        <fullName evidence="2">Uncharacterized protein</fullName>
    </submittedName>
</protein>
<organism evidence="2 3">
    <name type="scientific">Olivibacter oleidegradans</name>
    <dbReference type="NCBI Taxonomy" id="760123"/>
    <lineage>
        <taxon>Bacteria</taxon>
        <taxon>Pseudomonadati</taxon>
        <taxon>Bacteroidota</taxon>
        <taxon>Sphingobacteriia</taxon>
        <taxon>Sphingobacteriales</taxon>
        <taxon>Sphingobacteriaceae</taxon>
        <taxon>Olivibacter</taxon>
    </lineage>
</organism>
<dbReference type="Proteomes" id="UP001589774">
    <property type="component" value="Unassembled WGS sequence"/>
</dbReference>
<evidence type="ECO:0000313" key="3">
    <source>
        <dbReference type="Proteomes" id="UP001589774"/>
    </source>
</evidence>
<evidence type="ECO:0000256" key="1">
    <source>
        <dbReference type="SAM" id="Phobius"/>
    </source>
</evidence>
<reference evidence="2 3" key="1">
    <citation type="submission" date="2024-09" db="EMBL/GenBank/DDBJ databases">
        <authorList>
            <person name="Sun Q."/>
            <person name="Mori K."/>
        </authorList>
    </citation>
    <scope>NUCLEOTIDE SEQUENCE [LARGE SCALE GENOMIC DNA]</scope>
    <source>
        <strain evidence="2 3">CCM 7765</strain>
    </source>
</reference>